<name>A0A8B8I630_VANTA</name>
<dbReference type="GeneID" id="113398135"/>
<dbReference type="Proteomes" id="UP001652626">
    <property type="component" value="Chromosome 22"/>
</dbReference>
<feature type="signal peptide" evidence="1">
    <location>
        <begin position="1"/>
        <end position="19"/>
    </location>
</feature>
<evidence type="ECO:0000313" key="2">
    <source>
        <dbReference type="Proteomes" id="UP001652626"/>
    </source>
</evidence>
<protein>
    <submittedName>
        <fullName evidence="3">Uncharacterized protein LOC113398135</fullName>
    </submittedName>
</protein>
<organism evidence="2 3">
    <name type="scientific">Vanessa tameamea</name>
    <name type="common">Kamehameha butterfly</name>
    <dbReference type="NCBI Taxonomy" id="334116"/>
    <lineage>
        <taxon>Eukaryota</taxon>
        <taxon>Metazoa</taxon>
        <taxon>Ecdysozoa</taxon>
        <taxon>Arthropoda</taxon>
        <taxon>Hexapoda</taxon>
        <taxon>Insecta</taxon>
        <taxon>Pterygota</taxon>
        <taxon>Neoptera</taxon>
        <taxon>Endopterygota</taxon>
        <taxon>Lepidoptera</taxon>
        <taxon>Glossata</taxon>
        <taxon>Ditrysia</taxon>
        <taxon>Papilionoidea</taxon>
        <taxon>Nymphalidae</taxon>
        <taxon>Nymphalinae</taxon>
        <taxon>Vanessa</taxon>
    </lineage>
</organism>
<evidence type="ECO:0000256" key="1">
    <source>
        <dbReference type="SAM" id="SignalP"/>
    </source>
</evidence>
<keyword evidence="2" id="KW-1185">Reference proteome</keyword>
<proteinExistence type="predicted"/>
<dbReference type="OMA" id="ICKYVDG"/>
<dbReference type="AlphaFoldDB" id="A0A8B8I630"/>
<sequence>MLKLISLTTLTCYVAQISANDMLGPGIWSLISIGKCPMKIKDEVLIVDMDKHKVNRTHDGISADVVATDTIDDKYAALIEICKYVDGGCKPYQILSDNSAVNMLNKYAKENVFNALTLAKLDPPEFPVDKGEYHVDDYVTDYCKLPREAIYGEFEALSYLILNNEKVACIKCVLAFDKFEDENYCDE</sequence>
<accession>A0A8B8I630</accession>
<feature type="chain" id="PRO_5034615777" evidence="1">
    <location>
        <begin position="20"/>
        <end position="187"/>
    </location>
</feature>
<gene>
    <name evidence="3" type="primary">LOC113398135</name>
</gene>
<evidence type="ECO:0000313" key="3">
    <source>
        <dbReference type="RefSeq" id="XP_026492519.1"/>
    </source>
</evidence>
<keyword evidence="1" id="KW-0732">Signal</keyword>
<dbReference type="OrthoDB" id="8179976at2759"/>
<dbReference type="RefSeq" id="XP_026492519.1">
    <property type="nucleotide sequence ID" value="XM_026636734.2"/>
</dbReference>
<reference evidence="3" key="1">
    <citation type="submission" date="2025-08" db="UniProtKB">
        <authorList>
            <consortium name="RefSeq"/>
        </authorList>
    </citation>
    <scope>IDENTIFICATION</scope>
    <source>
        <tissue evidence="3">Whole body</tissue>
    </source>
</reference>